<evidence type="ECO:0000256" key="1">
    <source>
        <dbReference type="ARBA" id="ARBA00004141"/>
    </source>
</evidence>
<dbReference type="Pfam" id="PF05602">
    <property type="entry name" value="CLPTM1"/>
    <property type="match status" value="1"/>
</dbReference>
<evidence type="ECO:0000313" key="8">
    <source>
        <dbReference type="Ensembl" id="ENSGMOP00000037370.1"/>
    </source>
</evidence>
<reference evidence="8" key="1">
    <citation type="submission" date="2025-08" db="UniProtKB">
        <authorList>
            <consortium name="Ensembl"/>
        </authorList>
    </citation>
    <scope>IDENTIFICATION</scope>
</reference>
<dbReference type="Ensembl" id="ENSGMOT00000045677.1">
    <property type="protein sequence ID" value="ENSGMOP00000037370.1"/>
    <property type="gene ID" value="ENSGMOG00000008056.2"/>
</dbReference>
<feature type="region of interest" description="Disordered" evidence="6">
    <location>
        <begin position="70"/>
        <end position="98"/>
    </location>
</feature>
<protein>
    <recommendedName>
        <fullName evidence="10">Cleft lip and palate transmembrane protein 1</fullName>
    </recommendedName>
</protein>
<feature type="transmembrane region" description="Helical" evidence="7">
    <location>
        <begin position="597"/>
        <end position="617"/>
    </location>
</feature>
<evidence type="ECO:0000256" key="5">
    <source>
        <dbReference type="ARBA" id="ARBA00023136"/>
    </source>
</evidence>
<dbReference type="AlphaFoldDB" id="A0A8C5AYC9"/>
<evidence type="ECO:0008006" key="10">
    <source>
        <dbReference type="Google" id="ProtNLM"/>
    </source>
</evidence>
<dbReference type="GO" id="GO:0012505">
    <property type="term" value="C:endomembrane system"/>
    <property type="evidence" value="ECO:0007669"/>
    <property type="project" value="TreeGrafter"/>
</dbReference>
<dbReference type="PANTHER" id="PTHR21347">
    <property type="entry name" value="CLEFT LIP AND PALATE ASSOCIATED TRANSMEMBRANE PROTEIN-RELATED"/>
    <property type="match status" value="1"/>
</dbReference>
<dbReference type="GO" id="GO:0016020">
    <property type="term" value="C:membrane"/>
    <property type="evidence" value="ECO:0007669"/>
    <property type="project" value="UniProtKB-SubCell"/>
</dbReference>
<keyword evidence="9" id="KW-1185">Reference proteome</keyword>
<dbReference type="Proteomes" id="UP000694546">
    <property type="component" value="Chromosome 16"/>
</dbReference>
<evidence type="ECO:0000256" key="3">
    <source>
        <dbReference type="ARBA" id="ARBA00022692"/>
    </source>
</evidence>
<evidence type="ECO:0000256" key="6">
    <source>
        <dbReference type="SAM" id="MobiDB-lite"/>
    </source>
</evidence>
<comment type="similarity">
    <text evidence="2">Belongs to the CLPTM1 family.</text>
</comment>
<keyword evidence="3 7" id="KW-0812">Transmembrane</keyword>
<dbReference type="GeneTree" id="ENSGT00530000063461"/>
<accession>A0A8C5AYC9</accession>
<evidence type="ECO:0000313" key="9">
    <source>
        <dbReference type="Proteomes" id="UP000694546"/>
    </source>
</evidence>
<evidence type="ECO:0000256" key="4">
    <source>
        <dbReference type="ARBA" id="ARBA00022989"/>
    </source>
</evidence>
<keyword evidence="4 7" id="KW-1133">Transmembrane helix</keyword>
<feature type="transmembrane region" description="Helical" evidence="7">
    <location>
        <begin position="561"/>
        <end position="581"/>
    </location>
</feature>
<feature type="transmembrane region" description="Helical" evidence="7">
    <location>
        <begin position="709"/>
        <end position="730"/>
    </location>
</feature>
<evidence type="ECO:0000256" key="2">
    <source>
        <dbReference type="ARBA" id="ARBA00009310"/>
    </source>
</evidence>
<reference evidence="8" key="2">
    <citation type="submission" date="2025-09" db="UniProtKB">
        <authorList>
            <consortium name="Ensembl"/>
        </authorList>
    </citation>
    <scope>IDENTIFICATION</scope>
</reference>
<gene>
    <name evidence="8" type="primary">clptm1</name>
</gene>
<dbReference type="InterPro" id="IPR008429">
    <property type="entry name" value="CLPTM1"/>
</dbReference>
<organism evidence="8 9">
    <name type="scientific">Gadus morhua</name>
    <name type="common">Atlantic cod</name>
    <dbReference type="NCBI Taxonomy" id="8049"/>
    <lineage>
        <taxon>Eukaryota</taxon>
        <taxon>Metazoa</taxon>
        <taxon>Chordata</taxon>
        <taxon>Craniata</taxon>
        <taxon>Vertebrata</taxon>
        <taxon>Euteleostomi</taxon>
        <taxon>Actinopterygii</taxon>
        <taxon>Neopterygii</taxon>
        <taxon>Teleostei</taxon>
        <taxon>Neoteleostei</taxon>
        <taxon>Acanthomorphata</taxon>
        <taxon>Zeiogadaria</taxon>
        <taxon>Gadariae</taxon>
        <taxon>Gadiformes</taxon>
        <taxon>Gadoidei</taxon>
        <taxon>Gadidae</taxon>
        <taxon>Gadus</taxon>
    </lineage>
</organism>
<feature type="transmembrane region" description="Helical" evidence="7">
    <location>
        <begin position="623"/>
        <end position="640"/>
    </location>
</feature>
<proteinExistence type="inferred from homology"/>
<dbReference type="PANTHER" id="PTHR21347:SF14">
    <property type="entry name" value="LIPID SCRAMBLASE CLPTM1-RELATED"/>
    <property type="match status" value="1"/>
</dbReference>
<evidence type="ECO:0000256" key="7">
    <source>
        <dbReference type="SAM" id="Phobius"/>
    </source>
</evidence>
<sequence>MVREAPDLTHRQAEGCTTASSLVAAPSPSSSLVLSLPPRPSSPLSLLIPRPLSPSSSLVLSLPPHPRPLSPSSSLVLSLPPHPRPLSPSSPSSSLSLLVPRPLSPSSSLVLSLPPHPSSSLSLLTLVLSLPPHPRPLSPSSSSLSLLIPRPLSPSSSSLSLLIPRPLSPSSSLVLSLPPRPLSPSSPSSSLSLLVPRPLSPSSSLVLSLPPRPSSSLSLLVPRPLSPSSSLVLSLPPRPSSSLSLLTLVLSLPPRPSSSLSLLVPRPLSPSSSLVLSLPPHPSSSLSLLVPRPLSPSSSLVLSLPPCAQDFYVYISPDEVFVDFNNTEALFWFHQDLVYGDWSTGENGDGCYEHYREMDIPETLLQNGSMYMHVYFTKSGFHPDPKRKGQYRRLATVHSTRMLNKFKRRKFMKTKNLLTGETEADPEVIKRAESHGPVEVISHWHPNLTINIVDDHTAWVKGSVPPPLDQHVKFDAVSGDYYPIVYFNDYWNLQKDYYPINDTLPHLPLRLSFCQLSLWRWQLYAAQNARSPWNFLPDDTYEQSDEDQDSVKVALLETNPYLLGVTIVVSIVHSIFEFLAFKNDIQFWNSRQSLEGLSVRSIIFGVFQSGVVLLYILDNETNFVVQVSVFIGLLIDFWKITKVMDVKLDRENKIAGLIPRLVFNDKSTYVKSSTKVYDDMAFKYLSWLLYPLFGCYAIYSLLYVEHKGWYSWVLSMLYGFLLTFGFITMTPQLFINYKMKSVAHLPWRMLTYKALNTFIDDLFAFVIKMPMMYRIGCLRDDVVFFIYLYQRWIYRVDPNRMNEFGTSGAEKPVDGDAPVDGVPPAITAAVDGEPPAIAAAPAAAITDKADEEKKND</sequence>
<feature type="compositionally biased region" description="Low complexity" evidence="6">
    <location>
        <begin position="70"/>
        <end position="79"/>
    </location>
</feature>
<feature type="transmembrane region" description="Helical" evidence="7">
    <location>
        <begin position="684"/>
        <end position="703"/>
    </location>
</feature>
<comment type="subcellular location">
    <subcellularLocation>
        <location evidence="1">Membrane</location>
        <topology evidence="1">Multi-pass membrane protein</topology>
    </subcellularLocation>
</comment>
<feature type="compositionally biased region" description="Low complexity" evidence="6">
    <location>
        <begin position="89"/>
        <end position="98"/>
    </location>
</feature>
<keyword evidence="5 7" id="KW-0472">Membrane</keyword>
<name>A0A8C5AYC9_GADMO</name>